<keyword evidence="4" id="KW-1185">Reference proteome</keyword>
<evidence type="ECO:0000313" key="1">
    <source>
        <dbReference type="EMBL" id="GLI20363.1"/>
    </source>
</evidence>
<dbReference type="AlphaFoldDB" id="A0A9W6CM61"/>
<dbReference type="RefSeq" id="WP_281804449.1">
    <property type="nucleotide sequence ID" value="NZ_BSDO01000001.1"/>
</dbReference>
<gene>
    <name evidence="2" type="ORF">GGQ86_002353</name>
    <name evidence="1" type="ORF">XFLAVUS301_00370</name>
</gene>
<comment type="caution">
    <text evidence="1">The sequence shown here is derived from an EMBL/GenBank/DDBJ whole genome shotgun (WGS) entry which is preliminary data.</text>
</comment>
<protein>
    <submittedName>
        <fullName evidence="2">Uncharacterized protein Yka (UPF0111/DUF47 family)</fullName>
    </submittedName>
</protein>
<accession>A0A9W6CM61</accession>
<dbReference type="Gene3D" id="1.20.58.220">
    <property type="entry name" value="Phosphate transport system protein phou homolog 2, domain 2"/>
    <property type="match status" value="1"/>
</dbReference>
<evidence type="ECO:0000313" key="3">
    <source>
        <dbReference type="Proteomes" id="UP001144397"/>
    </source>
</evidence>
<dbReference type="Proteomes" id="UP001144397">
    <property type="component" value="Unassembled WGS sequence"/>
</dbReference>
<dbReference type="GeneID" id="95760829"/>
<evidence type="ECO:0000313" key="2">
    <source>
        <dbReference type="EMBL" id="MDR6333883.1"/>
    </source>
</evidence>
<sequence length="647" mass="67064">MEKTLIVEALGEGGLLLPARLERALAANDRAKLRMTALQDAAARARAPASPVRPLDAEARAAGLGGDGLDAAIASARMLDGGGYQVSGAGRLTQAILDDIAAMADPLEAAGDGGADGFAARLAALRTAFAGGVDDILSEADLVRLTSARRGGADSAHLLVMDLHKALNRLSAALSAETVAGARTLGIAEADKPRIAAFMAGLAQTRRLIFGHPGLDTTASRSGARLVIQNDIGTTDAHVIIIAVDGLAATVTYTDVHRSRAKFFISLFSDAGAEWTPLAERTAAGIAGGAAFHLVTGRFVATDGEALDGFLSAVGRNIVFLIDWNKARKALQTFVDKPTAIALLRTAARGAIGHRGFLEMGGPELVFDAVRRSAEGRVPYGARLDRVLGREGAARFLAEVLRLSSEGLAAGRSARLIRDEVRAELARSFGSVEEEMLAVVLRQLGIARMLAGAVAGVLDAPSDLSDAARDALRSRAKRLEEKADRQIVGARERASGPFGQGGRFLPVADAAEQAVDAFEEAAFLASAARLKPGAAVPPLRDLAAGAVVCCSDLVRAVAAASEGSAGRREDVTDTLEAIDAVTEGERRADAAHRRVQEAVLALDEGDPLDAGALVATLELARAIEGATDELARAALALRASVLEEMAP</sequence>
<evidence type="ECO:0000313" key="4">
    <source>
        <dbReference type="Proteomes" id="UP001245370"/>
    </source>
</evidence>
<proteinExistence type="predicted"/>
<dbReference type="EMBL" id="JAVDPY010000003">
    <property type="protein sequence ID" value="MDR6333883.1"/>
    <property type="molecule type" value="Genomic_DNA"/>
</dbReference>
<organism evidence="1 3">
    <name type="scientific">Xanthobacter flavus</name>
    <dbReference type="NCBI Taxonomy" id="281"/>
    <lineage>
        <taxon>Bacteria</taxon>
        <taxon>Pseudomonadati</taxon>
        <taxon>Pseudomonadota</taxon>
        <taxon>Alphaproteobacteria</taxon>
        <taxon>Hyphomicrobiales</taxon>
        <taxon>Xanthobacteraceae</taxon>
        <taxon>Xanthobacter</taxon>
    </lineage>
</organism>
<reference evidence="1" key="1">
    <citation type="submission" date="2022-12" db="EMBL/GenBank/DDBJ databases">
        <title>Reference genome sequencing for broad-spectrum identification of bacterial and archaeal isolates by mass spectrometry.</title>
        <authorList>
            <person name="Sekiguchi Y."/>
            <person name="Tourlousse D.M."/>
        </authorList>
    </citation>
    <scope>NUCLEOTIDE SEQUENCE</scope>
    <source>
        <strain evidence="1">301</strain>
    </source>
</reference>
<name>A0A9W6CM61_XANFL</name>
<dbReference type="EMBL" id="BSDO01000001">
    <property type="protein sequence ID" value="GLI20363.1"/>
    <property type="molecule type" value="Genomic_DNA"/>
</dbReference>
<dbReference type="Proteomes" id="UP001245370">
    <property type="component" value="Unassembled WGS sequence"/>
</dbReference>
<reference evidence="2 4" key="2">
    <citation type="submission" date="2023-07" db="EMBL/GenBank/DDBJ databases">
        <title>Genomic Encyclopedia of Type Strains, Phase IV (KMG-IV): sequencing the most valuable type-strain genomes for metagenomic binning, comparative biology and taxonomic classification.</title>
        <authorList>
            <person name="Goeker M."/>
        </authorList>
    </citation>
    <scope>NUCLEOTIDE SEQUENCE [LARGE SCALE GENOMIC DNA]</scope>
    <source>
        <strain evidence="2 4">DSM 338</strain>
    </source>
</reference>
<dbReference type="InterPro" id="IPR038078">
    <property type="entry name" value="PhoU-like_sf"/>
</dbReference>